<accession>A0AAV4PRJ6</accession>
<evidence type="ECO:0000313" key="2">
    <source>
        <dbReference type="Proteomes" id="UP001054945"/>
    </source>
</evidence>
<gene>
    <name evidence="1" type="ORF">CEXT_311111</name>
</gene>
<sequence length="152" mass="17729">MEELILQVLHKDCLQHLRRLKRLNSLVLECTLVPLNTDRRFPLNVVIDKCENLETLGVLELKAINLPLKNEYYVVRATFRHLERINIVIDAFYRQVKLPTDRIISKLLYRHGDSDSLRYVSFSNNRQHEGLDCGINARKILSQGCRLNSSTN</sequence>
<dbReference type="EMBL" id="BPLR01004962">
    <property type="protein sequence ID" value="GIX98781.1"/>
    <property type="molecule type" value="Genomic_DNA"/>
</dbReference>
<organism evidence="1 2">
    <name type="scientific">Caerostris extrusa</name>
    <name type="common">Bark spider</name>
    <name type="synonym">Caerostris bankana</name>
    <dbReference type="NCBI Taxonomy" id="172846"/>
    <lineage>
        <taxon>Eukaryota</taxon>
        <taxon>Metazoa</taxon>
        <taxon>Ecdysozoa</taxon>
        <taxon>Arthropoda</taxon>
        <taxon>Chelicerata</taxon>
        <taxon>Arachnida</taxon>
        <taxon>Araneae</taxon>
        <taxon>Araneomorphae</taxon>
        <taxon>Entelegynae</taxon>
        <taxon>Araneoidea</taxon>
        <taxon>Araneidae</taxon>
        <taxon>Caerostris</taxon>
    </lineage>
</organism>
<name>A0AAV4PRJ6_CAEEX</name>
<protein>
    <submittedName>
        <fullName evidence="1">Uncharacterized protein</fullName>
    </submittedName>
</protein>
<keyword evidence="2" id="KW-1185">Reference proteome</keyword>
<proteinExistence type="predicted"/>
<dbReference type="AlphaFoldDB" id="A0AAV4PRJ6"/>
<reference evidence="1 2" key="1">
    <citation type="submission" date="2021-06" db="EMBL/GenBank/DDBJ databases">
        <title>Caerostris extrusa draft genome.</title>
        <authorList>
            <person name="Kono N."/>
            <person name="Arakawa K."/>
        </authorList>
    </citation>
    <scope>NUCLEOTIDE SEQUENCE [LARGE SCALE GENOMIC DNA]</scope>
</reference>
<evidence type="ECO:0000313" key="1">
    <source>
        <dbReference type="EMBL" id="GIX98781.1"/>
    </source>
</evidence>
<dbReference type="Proteomes" id="UP001054945">
    <property type="component" value="Unassembled WGS sequence"/>
</dbReference>
<comment type="caution">
    <text evidence="1">The sequence shown here is derived from an EMBL/GenBank/DDBJ whole genome shotgun (WGS) entry which is preliminary data.</text>
</comment>